<dbReference type="PANTHER" id="PTHR23355:SF42">
    <property type="entry name" value="RIBONUCLEASE II, CHLOROPLASTIC_MITOCHONDRIAL"/>
    <property type="match status" value="1"/>
</dbReference>
<dbReference type="InterPro" id="IPR012340">
    <property type="entry name" value="NA-bd_OB-fold"/>
</dbReference>
<protein>
    <submittedName>
        <fullName evidence="2">Exoribonuclease R</fullName>
    </submittedName>
</protein>
<name>A0A1I3P159_9ACTN</name>
<dbReference type="Proteomes" id="UP000198649">
    <property type="component" value="Unassembled WGS sequence"/>
</dbReference>
<dbReference type="PANTHER" id="PTHR23355">
    <property type="entry name" value="RIBONUCLEASE"/>
    <property type="match status" value="1"/>
</dbReference>
<dbReference type="GO" id="GO:0000932">
    <property type="term" value="C:P-body"/>
    <property type="evidence" value="ECO:0007669"/>
    <property type="project" value="TreeGrafter"/>
</dbReference>
<dbReference type="InterPro" id="IPR001900">
    <property type="entry name" value="RNase_II/R"/>
</dbReference>
<keyword evidence="3" id="KW-1185">Reference proteome</keyword>
<dbReference type="AlphaFoldDB" id="A0A1I3P159"/>
<dbReference type="SUPFAM" id="SSF50249">
    <property type="entry name" value="Nucleic acid-binding proteins"/>
    <property type="match status" value="1"/>
</dbReference>
<proteinExistence type="predicted"/>
<organism evidence="2 3">
    <name type="scientific">Nocardioides psychrotolerans</name>
    <dbReference type="NCBI Taxonomy" id="1005945"/>
    <lineage>
        <taxon>Bacteria</taxon>
        <taxon>Bacillati</taxon>
        <taxon>Actinomycetota</taxon>
        <taxon>Actinomycetes</taxon>
        <taxon>Propionibacteriales</taxon>
        <taxon>Nocardioidaceae</taxon>
        <taxon>Nocardioides</taxon>
    </lineage>
</organism>
<dbReference type="GO" id="GO:0000175">
    <property type="term" value="F:3'-5'-RNA exonuclease activity"/>
    <property type="evidence" value="ECO:0007669"/>
    <property type="project" value="TreeGrafter"/>
</dbReference>
<evidence type="ECO:0000313" key="3">
    <source>
        <dbReference type="Proteomes" id="UP000198649"/>
    </source>
</evidence>
<feature type="domain" description="RNB" evidence="1">
    <location>
        <begin position="78"/>
        <end position="395"/>
    </location>
</feature>
<dbReference type="EMBL" id="FOQG01000019">
    <property type="protein sequence ID" value="SFJ15305.1"/>
    <property type="molecule type" value="Genomic_DNA"/>
</dbReference>
<accession>A0A1I3P159</accession>
<sequence>MVDLRWSLEVRRASPSSRLGAMPSNRVVHITGAEDGAVAALLREGIGRIRAELDVTPDFPPETEVAAAAAAARPRMPELDRTELAFVTIDPEGAMDLDQALHIERDGTGYVVHYAIADLAAFITAGDPVDLESHRRGETLYGGDSKVPLHPKVISENAGSLLAGEVRPALLWTIVLDETGEGTDITVARARVRSTAKLTYEQAQRAIDDASASEVLVLLKEIGELRLARDAARGGVSLPLPEQEIDIQGDHWTLEFRSLLPVELWNAQISLLTGFGAASLMVYGRVGLLRTLPPPDPRDVQRLHRTARALHIEWPAEQLYPDFIRSLDATDPAHAAMIVASARLLRGSGYVAFDGEVPAEPMHAALVSEYAHVTAPLRRLADRYAAEVCVALCSGEPVPDWVLAALPALPKEMQQSGQRAKSYERAVFDLVEAGLLTARVGEDFPGVVVSLDRKDPSRGTVMLTGVGVEARVVGDGELPLGTDVLVRLEKADAATRTVEFRLLPDEA</sequence>
<evidence type="ECO:0000313" key="2">
    <source>
        <dbReference type="EMBL" id="SFJ15305.1"/>
    </source>
</evidence>
<evidence type="ECO:0000259" key="1">
    <source>
        <dbReference type="SMART" id="SM00955"/>
    </source>
</evidence>
<dbReference type="SMART" id="SM00955">
    <property type="entry name" value="RNB"/>
    <property type="match status" value="1"/>
</dbReference>
<dbReference type="Pfam" id="PF18614">
    <property type="entry name" value="RNase_II_C_S1"/>
    <property type="match status" value="1"/>
</dbReference>
<reference evidence="2 3" key="1">
    <citation type="submission" date="2016-10" db="EMBL/GenBank/DDBJ databases">
        <authorList>
            <person name="de Groot N.N."/>
        </authorList>
    </citation>
    <scope>NUCLEOTIDE SEQUENCE [LARGE SCALE GENOMIC DNA]</scope>
    <source>
        <strain evidence="2 3">CGMCC 1.11156</strain>
    </source>
</reference>
<dbReference type="STRING" id="1005945.SAMN05216561_11955"/>
<dbReference type="Pfam" id="PF00773">
    <property type="entry name" value="RNB"/>
    <property type="match status" value="1"/>
</dbReference>
<dbReference type="InterPro" id="IPR050180">
    <property type="entry name" value="RNR_Ribonuclease"/>
</dbReference>
<dbReference type="InterPro" id="IPR040596">
    <property type="entry name" value="RNase_II_C_S1"/>
</dbReference>
<dbReference type="GO" id="GO:0006402">
    <property type="term" value="P:mRNA catabolic process"/>
    <property type="evidence" value="ECO:0007669"/>
    <property type="project" value="TreeGrafter"/>
</dbReference>
<gene>
    <name evidence="2" type="ORF">SAMN05216561_11955</name>
</gene>
<dbReference type="GO" id="GO:0003723">
    <property type="term" value="F:RNA binding"/>
    <property type="evidence" value="ECO:0007669"/>
    <property type="project" value="InterPro"/>
</dbReference>